<dbReference type="KEGG" id="asip:AQUSIP_19330"/>
<organism evidence="2 3">
    <name type="scientific">Aquicella siphonis</name>
    <dbReference type="NCBI Taxonomy" id="254247"/>
    <lineage>
        <taxon>Bacteria</taxon>
        <taxon>Pseudomonadati</taxon>
        <taxon>Pseudomonadota</taxon>
        <taxon>Gammaproteobacteria</taxon>
        <taxon>Legionellales</taxon>
        <taxon>Coxiellaceae</taxon>
        <taxon>Aquicella</taxon>
    </lineage>
</organism>
<dbReference type="AlphaFoldDB" id="A0A5E4PHV3"/>
<dbReference type="Proteomes" id="UP000324194">
    <property type="component" value="Chromosome 1"/>
</dbReference>
<gene>
    <name evidence="2" type="ORF">AQUSIP_19330</name>
</gene>
<dbReference type="EMBL" id="LR699119">
    <property type="protein sequence ID" value="VVC76610.1"/>
    <property type="molecule type" value="Genomic_DNA"/>
</dbReference>
<protein>
    <recommendedName>
        <fullName evidence="1">DUF1737 domain-containing protein</fullName>
    </recommendedName>
</protein>
<evidence type="ECO:0000259" key="1">
    <source>
        <dbReference type="Pfam" id="PF08410"/>
    </source>
</evidence>
<name>A0A5E4PHV3_9COXI</name>
<dbReference type="Pfam" id="PF08410">
    <property type="entry name" value="DUF1737"/>
    <property type="match status" value="1"/>
</dbReference>
<proteinExistence type="predicted"/>
<keyword evidence="3" id="KW-1185">Reference proteome</keyword>
<evidence type="ECO:0000313" key="2">
    <source>
        <dbReference type="EMBL" id="VVC76610.1"/>
    </source>
</evidence>
<evidence type="ECO:0000313" key="3">
    <source>
        <dbReference type="Proteomes" id="UP000324194"/>
    </source>
</evidence>
<feature type="domain" description="DUF1737" evidence="1">
    <location>
        <begin position="18"/>
        <end position="58"/>
    </location>
</feature>
<reference evidence="2 3" key="1">
    <citation type="submission" date="2019-08" db="EMBL/GenBank/DDBJ databases">
        <authorList>
            <person name="Guy L."/>
        </authorList>
    </citation>
    <scope>NUCLEOTIDE SEQUENCE [LARGE SCALE GENOMIC DNA]</scope>
    <source>
        <strain evidence="2 3">SGT-108</strain>
    </source>
</reference>
<dbReference type="RefSeq" id="WP_172622811.1">
    <property type="nucleotide sequence ID" value="NZ_LR699119.1"/>
</dbReference>
<dbReference type="InterPro" id="IPR013619">
    <property type="entry name" value="DUF1737"/>
</dbReference>
<sequence length="60" mass="6670">MQYILITSIIGEDKSPIDTEEFSRAVTDKLLEGYELSGSAGAVLDPKYGLIYTQAMIKRE</sequence>
<accession>A0A5E4PHV3</accession>